<evidence type="ECO:0000256" key="1">
    <source>
        <dbReference type="SAM" id="SignalP"/>
    </source>
</evidence>
<dbReference type="PROSITE" id="PS51257">
    <property type="entry name" value="PROKAR_LIPOPROTEIN"/>
    <property type="match status" value="1"/>
</dbReference>
<accession>A0A1M6SQ46</accession>
<evidence type="ECO:0000313" key="2">
    <source>
        <dbReference type="EMBL" id="SHK46757.1"/>
    </source>
</evidence>
<evidence type="ECO:0000313" key="3">
    <source>
        <dbReference type="Proteomes" id="UP000184474"/>
    </source>
</evidence>
<protein>
    <recommendedName>
        <fullName evidence="4">LVIVD repeat-containing protein</fullName>
    </recommendedName>
</protein>
<gene>
    <name evidence="2" type="ORF">SAMN04488028_105103</name>
</gene>
<dbReference type="STRING" id="156994.SAMN04488028_105103"/>
<feature type="chain" id="PRO_5013200850" description="LVIVD repeat-containing protein" evidence="1">
    <location>
        <begin position="21"/>
        <end position="185"/>
    </location>
</feature>
<dbReference type="AlphaFoldDB" id="A0A1M6SQ46"/>
<organism evidence="2 3">
    <name type="scientific">Reichenbachiella agariperforans</name>
    <dbReference type="NCBI Taxonomy" id="156994"/>
    <lineage>
        <taxon>Bacteria</taxon>
        <taxon>Pseudomonadati</taxon>
        <taxon>Bacteroidota</taxon>
        <taxon>Cytophagia</taxon>
        <taxon>Cytophagales</taxon>
        <taxon>Reichenbachiellaceae</taxon>
        <taxon>Reichenbachiella</taxon>
    </lineage>
</organism>
<evidence type="ECO:0008006" key="4">
    <source>
        <dbReference type="Google" id="ProtNLM"/>
    </source>
</evidence>
<proteinExistence type="predicted"/>
<feature type="signal peptide" evidence="1">
    <location>
        <begin position="1"/>
        <end position="20"/>
    </location>
</feature>
<dbReference type="EMBL" id="FRAA01000005">
    <property type="protein sequence ID" value="SHK46757.1"/>
    <property type="molecule type" value="Genomic_DNA"/>
</dbReference>
<reference evidence="3" key="1">
    <citation type="submission" date="2016-11" db="EMBL/GenBank/DDBJ databases">
        <authorList>
            <person name="Varghese N."/>
            <person name="Submissions S."/>
        </authorList>
    </citation>
    <scope>NUCLEOTIDE SEQUENCE [LARGE SCALE GENOMIC DNA]</scope>
    <source>
        <strain evidence="3">DSM 26134</strain>
    </source>
</reference>
<sequence>MKTTTRLSRWHSFIYTVSLAAVMFACVDDDVPVFNNGYIEAYVPIYSLDESTEVEITEAQEFINPGKIYKYADYIFISEASRGFHIIDNSTPSSPVKSGFFNIPKNNNIAVKDNVVYADSGFDLLAIKIMSDGSLDVRRSVGMFDIGVTGDLPPLPGFYFECVDDEKGTVIGWEKQTILDPQCYY</sequence>
<dbReference type="RefSeq" id="WP_139281017.1">
    <property type="nucleotide sequence ID" value="NZ_FRAA01000005.1"/>
</dbReference>
<keyword evidence="1" id="KW-0732">Signal</keyword>
<keyword evidence="3" id="KW-1185">Reference proteome</keyword>
<dbReference type="Proteomes" id="UP000184474">
    <property type="component" value="Unassembled WGS sequence"/>
</dbReference>
<name>A0A1M6SQ46_REIAG</name>